<sequence>METFPLFTKLPVDLRRYIWCMTARPATIRLSREPLPDDAYPNLGTFLTIEEREATNYALRIREDQSPLQYRVLAVPSLLACREAYEFLHFFFPPLQRLETLPSWFQFNIDTIRCRSYCLPQLSKSAWCSSIETLVVDNVHECAEIFQDPRDGTPIKYNYIAQNFMSLKHLTLELDHKYVEEKANDDHWLTDSWMWYMEDLYNSDTGRPPVPFYVHVVSPSYPSEEWLTPTNYLRVGHEWQKKRNVYRNETREEWESEIVLDPTVQHHAMAESDDDLDDPAAWFAKRRPFRY</sequence>
<dbReference type="Pfam" id="PF20150">
    <property type="entry name" value="2EXR"/>
    <property type="match status" value="1"/>
</dbReference>
<reference evidence="2 3" key="1">
    <citation type="journal article" date="2015" name="Genome Announc.">
        <title>Draft Genome Sequence and Gene Annotation of the Entomopathogenic Fungus Verticillium hemipterigenum.</title>
        <authorList>
            <person name="Horn F."/>
            <person name="Habel A."/>
            <person name="Scharf D.H."/>
            <person name="Dworschak J."/>
            <person name="Brakhage A.A."/>
            <person name="Guthke R."/>
            <person name="Hertweck C."/>
            <person name="Linde J."/>
        </authorList>
    </citation>
    <scope>NUCLEOTIDE SEQUENCE [LARGE SCALE GENOMIC DNA]</scope>
</reference>
<dbReference type="HOGENOM" id="CLU_957078_0_0_1"/>
<evidence type="ECO:0000313" key="2">
    <source>
        <dbReference type="EMBL" id="CEJ94660.1"/>
    </source>
</evidence>
<dbReference type="OrthoDB" id="5981550at2759"/>
<gene>
    <name evidence="2" type="ORF">VHEMI10178</name>
</gene>
<evidence type="ECO:0000313" key="3">
    <source>
        <dbReference type="Proteomes" id="UP000039046"/>
    </source>
</evidence>
<feature type="domain" description="2EXR" evidence="1">
    <location>
        <begin position="4"/>
        <end position="112"/>
    </location>
</feature>
<dbReference type="Proteomes" id="UP000039046">
    <property type="component" value="Unassembled WGS sequence"/>
</dbReference>
<dbReference type="PANTHER" id="PTHR35910">
    <property type="entry name" value="2EXR DOMAIN-CONTAINING PROTEIN"/>
    <property type="match status" value="1"/>
</dbReference>
<accession>A0A0A1TRG5</accession>
<name>A0A0A1TRG5_9HYPO</name>
<dbReference type="AlphaFoldDB" id="A0A0A1TRG5"/>
<evidence type="ECO:0000259" key="1">
    <source>
        <dbReference type="Pfam" id="PF20150"/>
    </source>
</evidence>
<dbReference type="EMBL" id="CDHN01000007">
    <property type="protein sequence ID" value="CEJ94660.1"/>
    <property type="molecule type" value="Genomic_DNA"/>
</dbReference>
<dbReference type="PANTHER" id="PTHR35910:SF6">
    <property type="entry name" value="2EXR DOMAIN-CONTAINING PROTEIN"/>
    <property type="match status" value="1"/>
</dbReference>
<dbReference type="InterPro" id="IPR045518">
    <property type="entry name" value="2EXR"/>
</dbReference>
<keyword evidence="3" id="KW-1185">Reference proteome</keyword>
<protein>
    <recommendedName>
        <fullName evidence="1">2EXR domain-containing protein</fullName>
    </recommendedName>
</protein>
<organism evidence="2 3">
    <name type="scientific">[Torrubiella] hemipterigena</name>
    <dbReference type="NCBI Taxonomy" id="1531966"/>
    <lineage>
        <taxon>Eukaryota</taxon>
        <taxon>Fungi</taxon>
        <taxon>Dikarya</taxon>
        <taxon>Ascomycota</taxon>
        <taxon>Pezizomycotina</taxon>
        <taxon>Sordariomycetes</taxon>
        <taxon>Hypocreomycetidae</taxon>
        <taxon>Hypocreales</taxon>
        <taxon>Clavicipitaceae</taxon>
        <taxon>Clavicipitaceae incertae sedis</taxon>
        <taxon>'Torrubiella' clade</taxon>
    </lineage>
</organism>
<proteinExistence type="predicted"/>